<dbReference type="RefSeq" id="WP_072317306.1">
    <property type="nucleotide sequence ID" value="NZ_FPJE01000010.1"/>
</dbReference>
<dbReference type="SUPFAM" id="SSF55486">
    <property type="entry name" value="Metalloproteases ('zincins'), catalytic domain"/>
    <property type="match status" value="1"/>
</dbReference>
<dbReference type="Gene3D" id="3.40.390.70">
    <property type="match status" value="1"/>
</dbReference>
<reference evidence="2 3" key="1">
    <citation type="submission" date="2016-11" db="EMBL/GenBank/DDBJ databases">
        <authorList>
            <person name="Jaros S."/>
            <person name="Januszkiewicz K."/>
            <person name="Wedrychowicz H."/>
        </authorList>
    </citation>
    <scope>NUCLEOTIDE SEQUENCE [LARGE SCALE GENOMIC DNA]</scope>
    <source>
        <strain evidence="2 3">CGMCC 1.12145</strain>
    </source>
</reference>
<dbReference type="OrthoDB" id="1113652at2"/>
<accession>A0A1K1PWM5</accession>
<feature type="chain" id="PRO_5013244667" evidence="1">
    <location>
        <begin position="25"/>
        <end position="295"/>
    </location>
</feature>
<keyword evidence="1" id="KW-0732">Signal</keyword>
<dbReference type="GO" id="GO:0016787">
    <property type="term" value="F:hydrolase activity"/>
    <property type="evidence" value="ECO:0007669"/>
    <property type="project" value="UniProtKB-KW"/>
</dbReference>
<evidence type="ECO:0000313" key="3">
    <source>
        <dbReference type="Proteomes" id="UP000182248"/>
    </source>
</evidence>
<evidence type="ECO:0000313" key="2">
    <source>
        <dbReference type="EMBL" id="SFW51876.1"/>
    </source>
</evidence>
<sequence>MKNKTAIYKITLIMLSLFLWSACGNDDEIKESRIDTSTPELTAMDVWIRENLTTPYNISINYTFDDNELDNSRYLTPPKLREVEPFLDAFLEVMIRPFEEEVGTDFVKEYFPKLFVLVGSYNYNSDGSRRLGVAEGGKKVVLYELNYFTERTSEASTSELARERFARYFHTIEHEFGHILQQTKAYDAEKFGSITPQYRSTWNNLDEQEALNLGYITPYSAKNMDEDFVEILAMMLTNTAEDFEAILNLPENDEAREALRAKLEIIVDYYRESWNIDLYELQEIIAKKRQAYFEK</sequence>
<name>A0A1K1PWM5_9FLAO</name>
<feature type="signal peptide" evidence="1">
    <location>
        <begin position="1"/>
        <end position="24"/>
    </location>
</feature>
<dbReference type="EMBL" id="FPJE01000010">
    <property type="protein sequence ID" value="SFW51876.1"/>
    <property type="molecule type" value="Genomic_DNA"/>
</dbReference>
<proteinExistence type="predicted"/>
<protein>
    <submittedName>
        <fullName evidence="2">Substrate import-associated zinc metallohydrolase lipoprotein</fullName>
    </submittedName>
</protein>
<organism evidence="2 3">
    <name type="scientific">Sinomicrobium oceani</name>
    <dbReference type="NCBI Taxonomy" id="1150368"/>
    <lineage>
        <taxon>Bacteria</taxon>
        <taxon>Pseudomonadati</taxon>
        <taxon>Bacteroidota</taxon>
        <taxon>Flavobacteriia</taxon>
        <taxon>Flavobacteriales</taxon>
        <taxon>Flavobacteriaceae</taxon>
        <taxon>Sinomicrobium</taxon>
    </lineage>
</organism>
<keyword evidence="2" id="KW-0449">Lipoprotein</keyword>
<dbReference type="AlphaFoldDB" id="A0A1K1PWM5"/>
<dbReference type="InterPro" id="IPR030890">
    <property type="entry name" value="LP_HExxH_w_TonB"/>
</dbReference>
<gene>
    <name evidence="2" type="ORF">SAMN02927921_02085</name>
</gene>
<dbReference type="Pfam" id="PF15890">
    <property type="entry name" value="Peptidase_Mx1"/>
    <property type="match status" value="1"/>
</dbReference>
<dbReference type="NCBIfam" id="TIGR04549">
    <property type="entry name" value="LP_HExxH_w_tonB"/>
    <property type="match status" value="1"/>
</dbReference>
<keyword evidence="3" id="KW-1185">Reference proteome</keyword>
<dbReference type="STRING" id="1150368.SAMN02927921_02085"/>
<evidence type="ECO:0000256" key="1">
    <source>
        <dbReference type="SAM" id="SignalP"/>
    </source>
</evidence>
<dbReference type="Proteomes" id="UP000182248">
    <property type="component" value="Unassembled WGS sequence"/>
</dbReference>
<dbReference type="PROSITE" id="PS51257">
    <property type="entry name" value="PROKAR_LIPOPROTEIN"/>
    <property type="match status" value="1"/>
</dbReference>
<keyword evidence="2" id="KW-0378">Hydrolase</keyword>